<dbReference type="InterPro" id="IPR003594">
    <property type="entry name" value="HATPase_dom"/>
</dbReference>
<feature type="modified residue" description="4-aspartylphosphate" evidence="7">
    <location>
        <position position="1509"/>
    </location>
</feature>
<dbReference type="SUPFAM" id="SSF56112">
    <property type="entry name" value="Protein kinase-like (PK-like)"/>
    <property type="match status" value="1"/>
</dbReference>
<evidence type="ECO:0000256" key="7">
    <source>
        <dbReference type="PROSITE-ProRule" id="PRU00169"/>
    </source>
</evidence>
<dbReference type="PANTHER" id="PTHR43719">
    <property type="entry name" value="TWO-COMPONENT HISTIDINE KINASE"/>
    <property type="match status" value="1"/>
</dbReference>
<dbReference type="EMBL" id="LJBN01000190">
    <property type="protein sequence ID" value="OOQ83846.1"/>
    <property type="molecule type" value="Genomic_DNA"/>
</dbReference>
<dbReference type="Gene3D" id="3.30.565.10">
    <property type="entry name" value="Histidine kinase-like ATPase, C-terminal domain"/>
    <property type="match status" value="1"/>
</dbReference>
<dbReference type="Gene3D" id="3.40.50.2300">
    <property type="match status" value="1"/>
</dbReference>
<evidence type="ECO:0000256" key="5">
    <source>
        <dbReference type="ARBA" id="ARBA00022777"/>
    </source>
</evidence>
<name>A0A1S9REN0_PENBI</name>
<dbReference type="PROSITE" id="PS50110">
    <property type="entry name" value="RESPONSE_REGULATORY"/>
    <property type="match status" value="1"/>
</dbReference>
<dbReference type="InterPro" id="IPR008271">
    <property type="entry name" value="Ser/Thr_kinase_AS"/>
</dbReference>
<feature type="domain" description="Histidine kinase" evidence="10">
    <location>
        <begin position="919"/>
        <end position="1198"/>
    </location>
</feature>
<dbReference type="InterPro" id="IPR001789">
    <property type="entry name" value="Sig_transdc_resp-reg_receiver"/>
</dbReference>
<organism evidence="12 13">
    <name type="scientific">Penicillium brasilianum</name>
    <dbReference type="NCBI Taxonomy" id="104259"/>
    <lineage>
        <taxon>Eukaryota</taxon>
        <taxon>Fungi</taxon>
        <taxon>Dikarya</taxon>
        <taxon>Ascomycota</taxon>
        <taxon>Pezizomycotina</taxon>
        <taxon>Eurotiomycetes</taxon>
        <taxon>Eurotiomycetidae</taxon>
        <taxon>Eurotiales</taxon>
        <taxon>Aspergillaceae</taxon>
        <taxon>Penicillium</taxon>
    </lineage>
</organism>
<keyword evidence="2 7" id="KW-0597">Phosphoprotein</keyword>
<evidence type="ECO:0000256" key="4">
    <source>
        <dbReference type="ARBA" id="ARBA00022741"/>
    </source>
</evidence>
<dbReference type="PRINTS" id="PR00344">
    <property type="entry name" value="BCTRLSENSOR"/>
</dbReference>
<feature type="compositionally biased region" description="Polar residues" evidence="8">
    <location>
        <begin position="1441"/>
        <end position="1451"/>
    </location>
</feature>
<dbReference type="InterPro" id="IPR005467">
    <property type="entry name" value="His_kinase_dom"/>
</dbReference>
<dbReference type="InterPro" id="IPR011009">
    <property type="entry name" value="Kinase-like_dom_sf"/>
</dbReference>
<feature type="region of interest" description="Disordered" evidence="8">
    <location>
        <begin position="813"/>
        <end position="836"/>
    </location>
</feature>
<feature type="compositionally biased region" description="Low complexity" evidence="8">
    <location>
        <begin position="1414"/>
        <end position="1440"/>
    </location>
</feature>
<feature type="compositionally biased region" description="Low complexity" evidence="8">
    <location>
        <begin position="690"/>
        <end position="700"/>
    </location>
</feature>
<proteinExistence type="predicted"/>
<evidence type="ECO:0000259" key="9">
    <source>
        <dbReference type="PROSITE" id="PS50011"/>
    </source>
</evidence>
<dbReference type="InterPro" id="IPR000719">
    <property type="entry name" value="Prot_kinase_dom"/>
</dbReference>
<feature type="compositionally biased region" description="Basic residues" evidence="8">
    <location>
        <begin position="980"/>
        <end position="989"/>
    </location>
</feature>
<feature type="compositionally biased region" description="Polar residues" evidence="8">
    <location>
        <begin position="1044"/>
        <end position="1057"/>
    </location>
</feature>
<feature type="compositionally biased region" description="Polar residues" evidence="8">
    <location>
        <begin position="701"/>
        <end position="710"/>
    </location>
</feature>
<dbReference type="Gene3D" id="1.10.510.10">
    <property type="entry name" value="Transferase(Phosphotransferase) domain 1"/>
    <property type="match status" value="1"/>
</dbReference>
<dbReference type="InterPro" id="IPR036890">
    <property type="entry name" value="HATPase_C_sf"/>
</dbReference>
<keyword evidence="6" id="KW-0067">ATP-binding</keyword>
<dbReference type="SMART" id="SM00220">
    <property type="entry name" value="S_TKc"/>
    <property type="match status" value="1"/>
</dbReference>
<dbReference type="InterPro" id="IPR036097">
    <property type="entry name" value="HisK_dim/P_sf"/>
</dbReference>
<protein>
    <submittedName>
        <fullName evidence="12">Two-component sensor protein histidine protein kinase (Dhkk, dhkj)</fullName>
    </submittedName>
</protein>
<dbReference type="GO" id="GO:0005524">
    <property type="term" value="F:ATP binding"/>
    <property type="evidence" value="ECO:0007669"/>
    <property type="project" value="UniProtKB-KW"/>
</dbReference>
<dbReference type="PROSITE" id="PS50011">
    <property type="entry name" value="PROTEIN_KINASE_DOM"/>
    <property type="match status" value="1"/>
</dbReference>
<dbReference type="SMART" id="SM00448">
    <property type="entry name" value="REC"/>
    <property type="match status" value="1"/>
</dbReference>
<dbReference type="PANTHER" id="PTHR43719:SF72">
    <property type="entry name" value="HISTIDINE KINASE_RESPONSE REGULATOR, PUTATIVE (AFU_ORTHOLOGUE AFUA_8G06140)-RELATED"/>
    <property type="match status" value="1"/>
</dbReference>
<dbReference type="Proteomes" id="UP000190744">
    <property type="component" value="Unassembled WGS sequence"/>
</dbReference>
<evidence type="ECO:0000313" key="12">
    <source>
        <dbReference type="EMBL" id="OOQ83846.1"/>
    </source>
</evidence>
<dbReference type="SMART" id="SM00388">
    <property type="entry name" value="HisKA"/>
    <property type="match status" value="1"/>
</dbReference>
<dbReference type="GO" id="GO:0004674">
    <property type="term" value="F:protein serine/threonine kinase activity"/>
    <property type="evidence" value="ECO:0007669"/>
    <property type="project" value="UniProtKB-KW"/>
</dbReference>
<feature type="compositionally biased region" description="Polar residues" evidence="8">
    <location>
        <begin position="824"/>
        <end position="836"/>
    </location>
</feature>
<dbReference type="Gene3D" id="3.30.200.20">
    <property type="entry name" value="Phosphorylase Kinase, domain 1"/>
    <property type="match status" value="1"/>
</dbReference>
<dbReference type="SUPFAM" id="SSF47384">
    <property type="entry name" value="Homodimeric domain of signal transducing histidine kinase"/>
    <property type="match status" value="1"/>
</dbReference>
<evidence type="ECO:0000259" key="10">
    <source>
        <dbReference type="PROSITE" id="PS50109"/>
    </source>
</evidence>
<evidence type="ECO:0000256" key="8">
    <source>
        <dbReference type="SAM" id="MobiDB-lite"/>
    </source>
</evidence>
<evidence type="ECO:0000256" key="3">
    <source>
        <dbReference type="ARBA" id="ARBA00022679"/>
    </source>
</evidence>
<feature type="region of interest" description="Disordered" evidence="8">
    <location>
        <begin position="1033"/>
        <end position="1057"/>
    </location>
</feature>
<dbReference type="CDD" id="cd17546">
    <property type="entry name" value="REC_hyHK_CKI1_RcsC-like"/>
    <property type="match status" value="1"/>
</dbReference>
<dbReference type="SUPFAM" id="SSF55781">
    <property type="entry name" value="GAF domain-like"/>
    <property type="match status" value="1"/>
</dbReference>
<dbReference type="FunFam" id="1.10.510.10:FF:000624">
    <property type="entry name" value="Mitogen-activated protein kinase"/>
    <property type="match status" value="1"/>
</dbReference>
<evidence type="ECO:0000259" key="11">
    <source>
        <dbReference type="PROSITE" id="PS50110"/>
    </source>
</evidence>
<evidence type="ECO:0000313" key="13">
    <source>
        <dbReference type="Proteomes" id="UP000190744"/>
    </source>
</evidence>
<dbReference type="PROSITE" id="PS50109">
    <property type="entry name" value="HIS_KIN"/>
    <property type="match status" value="1"/>
</dbReference>
<dbReference type="CDD" id="cd00082">
    <property type="entry name" value="HisKA"/>
    <property type="match status" value="1"/>
</dbReference>
<dbReference type="InterPro" id="IPR003661">
    <property type="entry name" value="HisK_dim/P_dom"/>
</dbReference>
<dbReference type="InterPro" id="IPR004358">
    <property type="entry name" value="Sig_transdc_His_kin-like_C"/>
</dbReference>
<feature type="compositionally biased region" description="Polar residues" evidence="8">
    <location>
        <begin position="1369"/>
        <end position="1382"/>
    </location>
</feature>
<evidence type="ECO:0000256" key="6">
    <source>
        <dbReference type="ARBA" id="ARBA00022840"/>
    </source>
</evidence>
<feature type="region of interest" description="Disordered" evidence="8">
    <location>
        <begin position="1351"/>
        <end position="1451"/>
    </location>
</feature>
<dbReference type="Pfam" id="PF00069">
    <property type="entry name" value="Pkinase"/>
    <property type="match status" value="1"/>
</dbReference>
<sequence length="1592" mass="174546">MRNACSSRNDAYQQLVAIRRFSEPFVTANLARYIFREIKLLRSLKHTNVANLVDISVSPSGEVYIVTELMETDLQTLLRTRPVHGEFSQYFLYQIMRGLKYIHSAGIVHCDLKPSNILVNRNCDLKINNIAHSRSVEPSTGGYVSALYYRAPEAILKWQSCDEFMDIWSAGCILAELLRGKILFGGQNSIHQLHNITKLLGTPSEIAINRMTGRDTSDTVRLLPKSQGHPLSDIITDVDPEGVVYPPARRSDSLSQSISLTAAAIYLLEKLLVFDPQGRVSASEALAFAYLAPYHDPADEPEAERKFNWTLGRGNDTVEVWKTRLHAEVLDHRGQAESQQNVQRWLLDVTQKSPTTLYEYEADRQTREVYRYFQPANPAALNTTWTPGDHLTSAIGSFTVASSVNSALDDDVSELASTIGSTEASRLYSPNTTLTSLAQLAALRLNAQRAFITILNRDSQFVLAEATKTTNLGSSTLFSEQGDSLFAGTSILSNPWNVCQETVNIQLDEQQDGTYPFLIINDLVCHERFRNLPFVQGEPHSRFYAGTPLTSDSNINLGCLFVLDSEPREGLNDIEKDILGTIAGTVMECLQVSRQAVEGHRASRLSQGLRLFVDGNSSFADAVSSFRSVSSNCSPTAYAMHNPKTSRSANSQDIGSNIRAAQSENDDMPLQDGGTRAPSPCLTDDDVGKSASPAPSSQSSRQGDNGSMVSSNTDWLFQRAANLLRQSLDLDGAGGVLFLETGDDPSDHGTQSRYSSVDSKTVGPVLALSTSEDPFSYQTGSEISHPAAKLDNAFLRQLSRRYPKGRLWSFHRDGSLSTSDEEQSVGTSRKPNQTSRAVEASQLQAYFPDASQVMFVPLWNATNLQWLAGCFSWTPQSTRVFSRAVDLSSMFGFASSIMTEYSRVESVASDRQKGDFIGSISHELRSPLHGILAAAEFLGGTHLDDFQESLLETVNACGQTLLDTMNQVLDFSKILSLERQKRRSKRRKDPYRPKPPEEISARMDPLVSTNIAVLAEEVVDSVCLGHCHIRKTTTPTNHPIGESPASSSPLSTGDTQVGTDKGVEVIVNIGDNDWFYKAQPGSLRRLIMNLLGNSLKYTEKGLVSISIQATENSKGRARREGLEDIVTLIISDTGKGISNEFLQKRLYTPFAQEDTLSVGTGLGLSIVRGIVRTLKGNIRIQSQVGEGTTVKVSFPLERPVGEESLSSTPYVKNLREETLSASSRLLQLDLTIKRAAIWRVDPSHLGKYPFWSSIAQYITNWYGLKLVPCSADEHIDVLLANESDLPAEEFQCLHTTLPSILVFCSDAGSSSDTMKQWSHLANTLVILRRPCGPQKLARAILDCLDPKAPSPKPCPDLTEKASVIPRQGKLSSPNPSTGTSKLPSPDSLRPGSDGYVMGPARRKVSGQSPGTEDSSPLSSFSSGSASSSPHVPSPASTSSSNGTTPENSLSGIKSKPRVLLVDDNNINLRLIRAFMRKSNVTAVDTAQNGREAVDLVEMALLGYDLIFLDMSMPVMDGFEATRAIRAIEKEREGCVPAKIIALTGLSSLRDESRALESGVDVFLTKPVSFKEVSRLLEDWKSDCQNNLNFPRV</sequence>
<feature type="domain" description="Protein kinase" evidence="9">
    <location>
        <begin position="1"/>
        <end position="291"/>
    </location>
</feature>
<feature type="domain" description="Response regulatory" evidence="11">
    <location>
        <begin position="1457"/>
        <end position="1580"/>
    </location>
</feature>
<keyword evidence="3" id="KW-0808">Transferase</keyword>
<keyword evidence="1" id="KW-0723">Serine/threonine-protein kinase</keyword>
<dbReference type="FunFam" id="1.10.287.130:FF:000023">
    <property type="entry name" value="Sensor histidine kinase/response regulator, putative"/>
    <property type="match status" value="1"/>
</dbReference>
<feature type="compositionally biased region" description="Basic and acidic residues" evidence="8">
    <location>
        <begin position="990"/>
        <end position="1001"/>
    </location>
</feature>
<keyword evidence="5 12" id="KW-0418">Kinase</keyword>
<accession>A0A1S9REN0</accession>
<dbReference type="Gene3D" id="1.10.287.130">
    <property type="match status" value="1"/>
</dbReference>
<keyword evidence="4" id="KW-0547">Nucleotide-binding</keyword>
<evidence type="ECO:0000256" key="2">
    <source>
        <dbReference type="ARBA" id="ARBA00022553"/>
    </source>
</evidence>
<gene>
    <name evidence="12" type="ORF">PEBR_32983</name>
</gene>
<dbReference type="Pfam" id="PF02518">
    <property type="entry name" value="HATPase_c"/>
    <property type="match status" value="1"/>
</dbReference>
<dbReference type="Pfam" id="PF00072">
    <property type="entry name" value="Response_reg"/>
    <property type="match status" value="1"/>
</dbReference>
<dbReference type="InterPro" id="IPR011006">
    <property type="entry name" value="CheY-like_superfamily"/>
</dbReference>
<dbReference type="Pfam" id="PF00512">
    <property type="entry name" value="HisKA"/>
    <property type="match status" value="1"/>
</dbReference>
<comment type="caution">
    <text evidence="12">The sequence shown here is derived from an EMBL/GenBank/DDBJ whole genome shotgun (WGS) entry which is preliminary data.</text>
</comment>
<evidence type="ECO:0000256" key="1">
    <source>
        <dbReference type="ARBA" id="ARBA00022527"/>
    </source>
</evidence>
<dbReference type="SUPFAM" id="SSF52172">
    <property type="entry name" value="CheY-like"/>
    <property type="match status" value="1"/>
</dbReference>
<dbReference type="SUPFAM" id="SSF55874">
    <property type="entry name" value="ATPase domain of HSP90 chaperone/DNA topoisomerase II/histidine kinase"/>
    <property type="match status" value="1"/>
</dbReference>
<feature type="region of interest" description="Disordered" evidence="8">
    <location>
        <begin position="663"/>
        <end position="710"/>
    </location>
</feature>
<dbReference type="GO" id="GO:0000155">
    <property type="term" value="F:phosphorelay sensor kinase activity"/>
    <property type="evidence" value="ECO:0007669"/>
    <property type="project" value="InterPro"/>
</dbReference>
<dbReference type="SMART" id="SM00387">
    <property type="entry name" value="HATPase_c"/>
    <property type="match status" value="1"/>
</dbReference>
<reference evidence="13" key="1">
    <citation type="submission" date="2015-09" db="EMBL/GenBank/DDBJ databases">
        <authorList>
            <person name="Fill T.P."/>
            <person name="Baretta J.F."/>
            <person name="de Almeida L.G."/>
            <person name="Rocha M."/>
            <person name="de Souza D.H."/>
            <person name="Malavazi I."/>
            <person name="Cerdeira L.T."/>
            <person name="Hong H."/>
            <person name="Samborskyy M."/>
            <person name="de Vasconcelos A.T."/>
            <person name="Leadlay P."/>
            <person name="Rodrigues-Filho E."/>
        </authorList>
    </citation>
    <scope>NUCLEOTIDE SEQUENCE [LARGE SCALE GENOMIC DNA]</scope>
    <source>
        <strain evidence="13">LaBioMMi 136</strain>
    </source>
</reference>
<feature type="region of interest" description="Disordered" evidence="8">
    <location>
        <begin position="980"/>
        <end position="1002"/>
    </location>
</feature>
<dbReference type="InterPro" id="IPR050956">
    <property type="entry name" value="2C_system_His_kinase"/>
</dbReference>
<dbReference type="PROSITE" id="PS00108">
    <property type="entry name" value="PROTEIN_KINASE_ST"/>
    <property type="match status" value="1"/>
</dbReference>